<dbReference type="RefSeq" id="WP_123864518.1">
    <property type="nucleotide sequence ID" value="NZ_QXZY01000001.1"/>
</dbReference>
<comment type="caution">
    <text evidence="1">The sequence shown here is derived from an EMBL/GenBank/DDBJ whole genome shotgun (WGS) entry which is preliminary data.</text>
</comment>
<dbReference type="PROSITE" id="PS51257">
    <property type="entry name" value="PROKAR_LIPOPROTEIN"/>
    <property type="match status" value="1"/>
</dbReference>
<name>A0A3N4MI59_9BACT</name>
<keyword evidence="2" id="KW-1185">Reference proteome</keyword>
<gene>
    <name evidence="1" type="ORF">EG028_02185</name>
</gene>
<protein>
    <submittedName>
        <fullName evidence="1">Uncharacterized protein</fullName>
    </submittedName>
</protein>
<accession>A0A3N4MI59</accession>
<proteinExistence type="predicted"/>
<dbReference type="EMBL" id="RMBX01000001">
    <property type="protein sequence ID" value="RPD43125.1"/>
    <property type="molecule type" value="Genomic_DNA"/>
</dbReference>
<dbReference type="Proteomes" id="UP000279089">
    <property type="component" value="Unassembled WGS sequence"/>
</dbReference>
<evidence type="ECO:0000313" key="2">
    <source>
        <dbReference type="Proteomes" id="UP000279089"/>
    </source>
</evidence>
<sequence>MINNTNKLSLRISVILCMLSACKKGSLDVNPSYAIATITARQHLNAAIYASKWSSETLLEVKGTTFRFRNNFNGRLGDSVSVGYYQGGQLIRTKVYCDWDYINAEVRKKLTAAVFKILTDDADPRRWRTILKFDLELQVPRLRQTDTVVYFKYPFSAFY</sequence>
<evidence type="ECO:0000313" key="1">
    <source>
        <dbReference type="EMBL" id="RPD43125.1"/>
    </source>
</evidence>
<reference evidence="2" key="1">
    <citation type="submission" date="2018-11" db="EMBL/GenBank/DDBJ databases">
        <title>Chitinophaga lutea sp.nov., isolate from arsenic contaminated soil.</title>
        <authorList>
            <person name="Zong Y."/>
        </authorList>
    </citation>
    <scope>NUCLEOTIDE SEQUENCE [LARGE SCALE GENOMIC DNA]</scope>
    <source>
        <strain evidence="2">YLT18</strain>
    </source>
</reference>
<dbReference type="AlphaFoldDB" id="A0A3N4MI59"/>
<organism evidence="1 2">
    <name type="scientific">Chitinophaga barathri</name>
    <dbReference type="NCBI Taxonomy" id="1647451"/>
    <lineage>
        <taxon>Bacteria</taxon>
        <taxon>Pseudomonadati</taxon>
        <taxon>Bacteroidota</taxon>
        <taxon>Chitinophagia</taxon>
        <taxon>Chitinophagales</taxon>
        <taxon>Chitinophagaceae</taxon>
        <taxon>Chitinophaga</taxon>
    </lineage>
</organism>